<sequence length="127" mass="14596">FVYWEGQPKCYCWPEGPAKSCRASDSAALKGILYRKWYELFVSYFFAFVKFTQWTVSRPPYFYGIAILQSNPSKPSQGLLIALPLSSLESVKKSEGLPKWQASTLWVCNTATEPIKSLTKERVKWEL</sequence>
<proteinExistence type="predicted"/>
<dbReference type="EMBL" id="CAXKWB010000427">
    <property type="protein sequence ID" value="CAL4060833.1"/>
    <property type="molecule type" value="Genomic_DNA"/>
</dbReference>
<evidence type="ECO:0000313" key="2">
    <source>
        <dbReference type="Proteomes" id="UP001497623"/>
    </source>
</evidence>
<gene>
    <name evidence="1" type="ORF">MNOR_LOCUS1588</name>
</gene>
<dbReference type="Proteomes" id="UP001497623">
    <property type="component" value="Unassembled WGS sequence"/>
</dbReference>
<evidence type="ECO:0000313" key="1">
    <source>
        <dbReference type="EMBL" id="CAL4060833.1"/>
    </source>
</evidence>
<organism evidence="1 2">
    <name type="scientific">Meganyctiphanes norvegica</name>
    <name type="common">Northern krill</name>
    <name type="synonym">Thysanopoda norvegica</name>
    <dbReference type="NCBI Taxonomy" id="48144"/>
    <lineage>
        <taxon>Eukaryota</taxon>
        <taxon>Metazoa</taxon>
        <taxon>Ecdysozoa</taxon>
        <taxon>Arthropoda</taxon>
        <taxon>Crustacea</taxon>
        <taxon>Multicrustacea</taxon>
        <taxon>Malacostraca</taxon>
        <taxon>Eumalacostraca</taxon>
        <taxon>Eucarida</taxon>
        <taxon>Euphausiacea</taxon>
        <taxon>Euphausiidae</taxon>
        <taxon>Meganyctiphanes</taxon>
    </lineage>
</organism>
<protein>
    <submittedName>
        <fullName evidence="1">Uncharacterized protein</fullName>
    </submittedName>
</protein>
<dbReference type="AlphaFoldDB" id="A0AAV2PP06"/>
<accession>A0AAV2PP06</accession>
<name>A0AAV2PP06_MEGNR</name>
<reference evidence="1 2" key="1">
    <citation type="submission" date="2024-05" db="EMBL/GenBank/DDBJ databases">
        <authorList>
            <person name="Wallberg A."/>
        </authorList>
    </citation>
    <scope>NUCLEOTIDE SEQUENCE [LARGE SCALE GENOMIC DNA]</scope>
</reference>
<keyword evidence="2" id="KW-1185">Reference proteome</keyword>
<comment type="caution">
    <text evidence="1">The sequence shown here is derived from an EMBL/GenBank/DDBJ whole genome shotgun (WGS) entry which is preliminary data.</text>
</comment>
<feature type="non-terminal residue" evidence="1">
    <location>
        <position position="1"/>
    </location>
</feature>